<sequence length="118" mass="12523">MTPGAGRCGARTERSGSRTLGPADSSPPSFIFQTEEDRLDRAQRSVTDAGADALTEDDVYCRCLSKTLCYTSTPVTVGFYAPCGQRLHSMLDKITASQDDSGGRLQKEAGGPGLRCGD</sequence>
<gene>
    <name evidence="2" type="ORF">Y1Q_0012813</name>
</gene>
<evidence type="ECO:0000313" key="3">
    <source>
        <dbReference type="Proteomes" id="UP000050525"/>
    </source>
</evidence>
<dbReference type="Proteomes" id="UP000050525">
    <property type="component" value="Unassembled WGS sequence"/>
</dbReference>
<keyword evidence="3" id="KW-1185">Reference proteome</keyword>
<dbReference type="PANTHER" id="PTHR22674:SF4">
    <property type="entry name" value="NTPASE KAP FAMILY P-LOOP DOMAIN-CONTAINING PROTEIN 1"/>
    <property type="match status" value="1"/>
</dbReference>
<reference evidence="2 3" key="1">
    <citation type="journal article" date="2012" name="Genome Biol.">
        <title>Sequencing three crocodilian genomes to illuminate the evolution of archosaurs and amniotes.</title>
        <authorList>
            <person name="St John J.A."/>
            <person name="Braun E.L."/>
            <person name="Isberg S.R."/>
            <person name="Miles L.G."/>
            <person name="Chong A.Y."/>
            <person name="Gongora J."/>
            <person name="Dalzell P."/>
            <person name="Moran C."/>
            <person name="Bed'hom B."/>
            <person name="Abzhanov A."/>
            <person name="Burgess S.C."/>
            <person name="Cooksey A.M."/>
            <person name="Castoe T.A."/>
            <person name="Crawford N.G."/>
            <person name="Densmore L.D."/>
            <person name="Drew J.C."/>
            <person name="Edwards S.V."/>
            <person name="Faircloth B.C."/>
            <person name="Fujita M.K."/>
            <person name="Greenwold M.J."/>
            <person name="Hoffmann F.G."/>
            <person name="Howard J.M."/>
            <person name="Iguchi T."/>
            <person name="Janes D.E."/>
            <person name="Khan S.Y."/>
            <person name="Kohno S."/>
            <person name="de Koning A.J."/>
            <person name="Lance S.L."/>
            <person name="McCarthy F.M."/>
            <person name="McCormack J.E."/>
            <person name="Merchant M.E."/>
            <person name="Peterson D.G."/>
            <person name="Pollock D.D."/>
            <person name="Pourmand N."/>
            <person name="Raney B.J."/>
            <person name="Roessler K.A."/>
            <person name="Sanford J.R."/>
            <person name="Sawyer R.H."/>
            <person name="Schmidt C.J."/>
            <person name="Triplett E.W."/>
            <person name="Tuberville T.D."/>
            <person name="Venegas-Anaya M."/>
            <person name="Howard J.T."/>
            <person name="Jarvis E.D."/>
            <person name="Guillette L.J.Jr."/>
            <person name="Glenn T.C."/>
            <person name="Green R.E."/>
            <person name="Ray D.A."/>
        </authorList>
    </citation>
    <scope>NUCLEOTIDE SEQUENCE [LARGE SCALE GENOMIC DNA]</scope>
    <source>
        <strain evidence="2">KSC_2009_1</strain>
    </source>
</reference>
<protein>
    <submittedName>
        <fullName evidence="2">Uncharacterized protein</fullName>
    </submittedName>
</protein>
<evidence type="ECO:0000256" key="1">
    <source>
        <dbReference type="SAM" id="MobiDB-lite"/>
    </source>
</evidence>
<dbReference type="EMBL" id="AKHW03002328">
    <property type="protein sequence ID" value="KYO39283.1"/>
    <property type="molecule type" value="Genomic_DNA"/>
</dbReference>
<feature type="region of interest" description="Disordered" evidence="1">
    <location>
        <begin position="1"/>
        <end position="30"/>
    </location>
</feature>
<evidence type="ECO:0000313" key="2">
    <source>
        <dbReference type="EMBL" id="KYO39283.1"/>
    </source>
</evidence>
<name>A0A151NRC2_ALLMI</name>
<dbReference type="InterPro" id="IPR052754">
    <property type="entry name" value="NTPase_KAP_P-loop"/>
</dbReference>
<feature type="region of interest" description="Disordered" evidence="1">
    <location>
        <begin position="97"/>
        <end position="118"/>
    </location>
</feature>
<dbReference type="AlphaFoldDB" id="A0A151NRC2"/>
<dbReference type="STRING" id="8496.A0A151NRC2"/>
<proteinExistence type="predicted"/>
<comment type="caution">
    <text evidence="2">The sequence shown here is derived from an EMBL/GenBank/DDBJ whole genome shotgun (WGS) entry which is preliminary data.</text>
</comment>
<dbReference type="PANTHER" id="PTHR22674">
    <property type="entry name" value="NTPASE, KAP FAMILY P-LOOP DOMAIN-CONTAINING 1"/>
    <property type="match status" value="1"/>
</dbReference>
<accession>A0A151NRC2</accession>
<organism evidence="2 3">
    <name type="scientific">Alligator mississippiensis</name>
    <name type="common">American alligator</name>
    <dbReference type="NCBI Taxonomy" id="8496"/>
    <lineage>
        <taxon>Eukaryota</taxon>
        <taxon>Metazoa</taxon>
        <taxon>Chordata</taxon>
        <taxon>Craniata</taxon>
        <taxon>Vertebrata</taxon>
        <taxon>Euteleostomi</taxon>
        <taxon>Archelosauria</taxon>
        <taxon>Archosauria</taxon>
        <taxon>Crocodylia</taxon>
        <taxon>Alligatoridae</taxon>
        <taxon>Alligatorinae</taxon>
        <taxon>Alligator</taxon>
    </lineage>
</organism>